<keyword evidence="3" id="KW-1185">Reference proteome</keyword>
<reference evidence="2 3" key="1">
    <citation type="submission" date="2020-04" db="EMBL/GenBank/DDBJ databases">
        <authorList>
            <person name="Zhang R."/>
            <person name="Schippers A."/>
        </authorList>
    </citation>
    <scope>NUCLEOTIDE SEQUENCE [LARGE SCALE GENOMIC DNA]</scope>
    <source>
        <strain evidence="2 3">DSM 109850</strain>
    </source>
</reference>
<proteinExistence type="predicted"/>
<accession>A0A7Y0L7C4</accession>
<dbReference type="AlphaFoldDB" id="A0A7Y0L7C4"/>
<name>A0A7Y0L7C4_9FIRM</name>
<organism evidence="2 3">
    <name type="scientific">Sulfobacillus harzensis</name>
    <dbReference type="NCBI Taxonomy" id="2729629"/>
    <lineage>
        <taxon>Bacteria</taxon>
        <taxon>Bacillati</taxon>
        <taxon>Bacillota</taxon>
        <taxon>Clostridia</taxon>
        <taxon>Eubacteriales</taxon>
        <taxon>Clostridiales Family XVII. Incertae Sedis</taxon>
        <taxon>Sulfobacillus</taxon>
    </lineage>
</organism>
<dbReference type="Proteomes" id="UP000533476">
    <property type="component" value="Unassembled WGS sequence"/>
</dbReference>
<dbReference type="RefSeq" id="WP_169101303.1">
    <property type="nucleotide sequence ID" value="NZ_JABBVZ010000065.1"/>
</dbReference>
<protein>
    <submittedName>
        <fullName evidence="2">Uncharacterized protein</fullName>
    </submittedName>
</protein>
<dbReference type="EMBL" id="JABBVZ010000065">
    <property type="protein sequence ID" value="NMP23760.1"/>
    <property type="molecule type" value="Genomic_DNA"/>
</dbReference>
<evidence type="ECO:0000313" key="2">
    <source>
        <dbReference type="EMBL" id="NMP23760.1"/>
    </source>
</evidence>
<evidence type="ECO:0000313" key="3">
    <source>
        <dbReference type="Proteomes" id="UP000533476"/>
    </source>
</evidence>
<comment type="caution">
    <text evidence="2">The sequence shown here is derived from an EMBL/GenBank/DDBJ whole genome shotgun (WGS) entry which is preliminary data.</text>
</comment>
<sequence length="75" mass="8606">MALLYLLALIIVALVALVITRYQRSRRLKTGQQPPAGFSPTDEIFTDPTTGVRQRVWYNDATGERWYEPTNDPRP</sequence>
<evidence type="ECO:0000256" key="1">
    <source>
        <dbReference type="SAM" id="MobiDB-lite"/>
    </source>
</evidence>
<feature type="region of interest" description="Disordered" evidence="1">
    <location>
        <begin position="27"/>
        <end position="49"/>
    </location>
</feature>
<gene>
    <name evidence="2" type="ORF">HIJ39_15570</name>
</gene>